<dbReference type="EMBL" id="AGNL01046644">
    <property type="protein sequence ID" value="EJK47770.1"/>
    <property type="molecule type" value="Genomic_DNA"/>
</dbReference>
<keyword evidence="1" id="KW-0479">Metal-binding</keyword>
<gene>
    <name evidence="3" type="ORF">THAOC_33492</name>
</gene>
<feature type="domain" description="SWIM-type" evidence="2">
    <location>
        <begin position="12"/>
        <end position="51"/>
    </location>
</feature>
<evidence type="ECO:0000313" key="3">
    <source>
        <dbReference type="EMBL" id="EJK47770.1"/>
    </source>
</evidence>
<dbReference type="InterPro" id="IPR007527">
    <property type="entry name" value="Znf_SWIM"/>
</dbReference>
<keyword evidence="4" id="KW-1185">Reference proteome</keyword>
<dbReference type="PROSITE" id="PS50966">
    <property type="entry name" value="ZF_SWIM"/>
    <property type="match status" value="1"/>
</dbReference>
<dbReference type="AlphaFoldDB" id="K0R532"/>
<evidence type="ECO:0000259" key="2">
    <source>
        <dbReference type="PROSITE" id="PS50966"/>
    </source>
</evidence>
<evidence type="ECO:0000256" key="1">
    <source>
        <dbReference type="PROSITE-ProRule" id="PRU00325"/>
    </source>
</evidence>
<organism evidence="3 4">
    <name type="scientific">Thalassiosira oceanica</name>
    <name type="common">Marine diatom</name>
    <dbReference type="NCBI Taxonomy" id="159749"/>
    <lineage>
        <taxon>Eukaryota</taxon>
        <taxon>Sar</taxon>
        <taxon>Stramenopiles</taxon>
        <taxon>Ochrophyta</taxon>
        <taxon>Bacillariophyta</taxon>
        <taxon>Coscinodiscophyceae</taxon>
        <taxon>Thalassiosirophycidae</taxon>
        <taxon>Thalassiosirales</taxon>
        <taxon>Thalassiosiraceae</taxon>
        <taxon>Thalassiosira</taxon>
    </lineage>
</organism>
<dbReference type="OrthoDB" id="7485566at2759"/>
<keyword evidence="1" id="KW-0862">Zinc</keyword>
<reference evidence="3 4" key="1">
    <citation type="journal article" date="2012" name="Genome Biol.">
        <title>Genome and low-iron response of an oceanic diatom adapted to chronic iron limitation.</title>
        <authorList>
            <person name="Lommer M."/>
            <person name="Specht M."/>
            <person name="Roy A.S."/>
            <person name="Kraemer L."/>
            <person name="Andreson R."/>
            <person name="Gutowska M.A."/>
            <person name="Wolf J."/>
            <person name="Bergner S.V."/>
            <person name="Schilhabel M.B."/>
            <person name="Klostermeier U.C."/>
            <person name="Beiko R.G."/>
            <person name="Rosenstiel P."/>
            <person name="Hippler M."/>
            <person name="Laroche J."/>
        </authorList>
    </citation>
    <scope>NUCLEOTIDE SEQUENCE [LARGE SCALE GENOMIC DNA]</scope>
    <source>
        <strain evidence="3 4">CCMP1005</strain>
    </source>
</reference>
<sequence>MKVTPSMKNVVYVVHIVFDSKGGYVANVSKCDCPNGWLFCSHSLAIFLVLYLIQRQSEWTLEDVVEFMPEPIKSLQNLPLAASLVFEELKVSSPGAKKGKKRKREEKRVIAKIAKLLAAGVPGYTAREKYAFDEDDAQIEFNTHGSSTVFQTEKLRHVIATKFPQLLPLVDLFYDDAANINLRWDDGSWRTISMSEGLNQGCPLSSIFASIVLNEVLVPLDCLMKDRAAARVARGNHGDDECGCGSQAVQKGYVDDLLASLGHEDTRILTSCNGQSIIPALADHDLAVAASLRSAIELYSQNKAQLPGGSPTPVELKDGFIYLGSPTRLRIFHQCTINKLPFLLGMEVLHNLPLTDDKFNPADWMDRYGPLSQGVDRQAQRFLGALLGMPADSISAHALQICRISLQDGGLGMVDPGMVDPGT</sequence>
<dbReference type="Proteomes" id="UP000266841">
    <property type="component" value="Unassembled WGS sequence"/>
</dbReference>
<name>K0R532_THAOC</name>
<comment type="caution">
    <text evidence="3">The sequence shown here is derived from an EMBL/GenBank/DDBJ whole genome shotgun (WGS) entry which is preliminary data.</text>
</comment>
<evidence type="ECO:0000313" key="4">
    <source>
        <dbReference type="Proteomes" id="UP000266841"/>
    </source>
</evidence>
<accession>K0R532</accession>
<keyword evidence="1" id="KW-0863">Zinc-finger</keyword>
<protein>
    <recommendedName>
        <fullName evidence="2">SWIM-type domain-containing protein</fullName>
    </recommendedName>
</protein>
<proteinExistence type="predicted"/>
<dbReference type="GO" id="GO:0008270">
    <property type="term" value="F:zinc ion binding"/>
    <property type="evidence" value="ECO:0007669"/>
    <property type="project" value="UniProtKB-KW"/>
</dbReference>